<proteinExistence type="predicted"/>
<name>A0ABR8T5Y4_9BACL</name>
<protein>
    <submittedName>
        <fullName evidence="1">DUF1934 domain-containing protein</fullName>
    </submittedName>
</protein>
<gene>
    <name evidence="1" type="ORF">H9647_24260</name>
</gene>
<dbReference type="Pfam" id="PF09148">
    <property type="entry name" value="DUF1934"/>
    <property type="match status" value="1"/>
</dbReference>
<dbReference type="InterPro" id="IPR012674">
    <property type="entry name" value="Calycin"/>
</dbReference>
<dbReference type="EMBL" id="JACSQL010000022">
    <property type="protein sequence ID" value="MBD7971183.1"/>
    <property type="molecule type" value="Genomic_DNA"/>
</dbReference>
<dbReference type="Gene3D" id="2.40.128.20">
    <property type="match status" value="1"/>
</dbReference>
<accession>A0ABR8T5Y4</accession>
<dbReference type="InterPro" id="IPR015231">
    <property type="entry name" value="DUF1934"/>
</dbReference>
<sequence>MSVWSPVKLQIHSVADGEKVNQQVVGEALRKGNALYIRYVEEEQLPGSEPIRNTVKITDNSVKLIRHGGVESEQTFEQGKRLPGFYRSPFSSFALSTDTKELSLSLSNLSGKISFSYDLYVFEEQSGQLSISIEIQEDQ</sequence>
<dbReference type="Proteomes" id="UP000608071">
    <property type="component" value="Unassembled WGS sequence"/>
</dbReference>
<comment type="caution">
    <text evidence="1">The sequence shown here is derived from an EMBL/GenBank/DDBJ whole genome shotgun (WGS) entry which is preliminary data.</text>
</comment>
<dbReference type="SUPFAM" id="SSF50814">
    <property type="entry name" value="Lipocalins"/>
    <property type="match status" value="1"/>
</dbReference>
<evidence type="ECO:0000313" key="2">
    <source>
        <dbReference type="Proteomes" id="UP000608071"/>
    </source>
</evidence>
<reference evidence="1 2" key="1">
    <citation type="submission" date="2020-08" db="EMBL/GenBank/DDBJ databases">
        <title>A Genomic Blueprint of the Chicken Gut Microbiome.</title>
        <authorList>
            <person name="Gilroy R."/>
            <person name="Ravi A."/>
            <person name="Getino M."/>
            <person name="Pursley I."/>
            <person name="Horton D.L."/>
            <person name="Alikhan N.-F."/>
            <person name="Baker D."/>
            <person name="Gharbi K."/>
            <person name="Hall N."/>
            <person name="Watson M."/>
            <person name="Adriaenssens E.M."/>
            <person name="Foster-Nyarko E."/>
            <person name="Jarju S."/>
            <person name="Secka A."/>
            <person name="Antonio M."/>
            <person name="Oren A."/>
            <person name="Chaudhuri R."/>
            <person name="La Ragione R.M."/>
            <person name="Hildebrand F."/>
            <person name="Pallen M.J."/>
        </authorList>
    </citation>
    <scope>NUCLEOTIDE SEQUENCE [LARGE SCALE GENOMIC DNA]</scope>
    <source>
        <strain evidence="1 2">Sa2BVA9</strain>
    </source>
</reference>
<evidence type="ECO:0000313" key="1">
    <source>
        <dbReference type="EMBL" id="MBD7971183.1"/>
    </source>
</evidence>
<organism evidence="1 2">
    <name type="scientific">Paenibacillus gallinarum</name>
    <dbReference type="NCBI Taxonomy" id="2762232"/>
    <lineage>
        <taxon>Bacteria</taxon>
        <taxon>Bacillati</taxon>
        <taxon>Bacillota</taxon>
        <taxon>Bacilli</taxon>
        <taxon>Bacillales</taxon>
        <taxon>Paenibacillaceae</taxon>
        <taxon>Paenibacillus</taxon>
    </lineage>
</organism>
<keyword evidence="2" id="KW-1185">Reference proteome</keyword>